<feature type="chain" id="PRO_5034592266" description="Transcobalamin-like C-terminal domain-containing protein" evidence="1">
    <location>
        <begin position="22"/>
        <end position="236"/>
    </location>
</feature>
<name>A0A8H5MDJ0_9AGAR</name>
<dbReference type="EMBL" id="JAACJN010000017">
    <property type="protein sequence ID" value="KAF5390022.1"/>
    <property type="molecule type" value="Genomic_DNA"/>
</dbReference>
<sequence length="236" mass="25188">MLTVLISALVALISFAPSAGSVFLDERSNAPQWINLRIEGSQTTIFEDLVLTKGHVVTTPSGGAHQCNGLNNNSNPFPGPTATSALDDASKKKHFPFDGTFFDDFDDFLITSIGPDAQTDTEFWGLLVNFQFAQVGGCQLEVSPGQKVLWSYNAFNVTAFLDLSGPKTVRRGQTATFQVIDGESGNPIVDANVGGQLTDANGHVQLVFNTAGKKSLKASKEGTVRSNALNVLVTSY</sequence>
<comment type="caution">
    <text evidence="3">The sequence shown here is derived from an EMBL/GenBank/DDBJ whole genome shotgun (WGS) entry which is preliminary data.</text>
</comment>
<keyword evidence="1" id="KW-0732">Signal</keyword>
<keyword evidence="4" id="KW-1185">Reference proteome</keyword>
<proteinExistence type="predicted"/>
<organism evidence="3 4">
    <name type="scientific">Collybiopsis confluens</name>
    <dbReference type="NCBI Taxonomy" id="2823264"/>
    <lineage>
        <taxon>Eukaryota</taxon>
        <taxon>Fungi</taxon>
        <taxon>Dikarya</taxon>
        <taxon>Basidiomycota</taxon>
        <taxon>Agaricomycotina</taxon>
        <taxon>Agaricomycetes</taxon>
        <taxon>Agaricomycetidae</taxon>
        <taxon>Agaricales</taxon>
        <taxon>Marasmiineae</taxon>
        <taxon>Omphalotaceae</taxon>
        <taxon>Collybiopsis</taxon>
    </lineage>
</organism>
<accession>A0A8H5MDJ0</accession>
<protein>
    <recommendedName>
        <fullName evidence="2">Transcobalamin-like C-terminal domain-containing protein</fullName>
    </recommendedName>
</protein>
<dbReference type="Pfam" id="PF14478">
    <property type="entry name" value="DUF4430"/>
    <property type="match status" value="1"/>
</dbReference>
<dbReference type="InterPro" id="IPR027954">
    <property type="entry name" value="Transcobalamin-like_C"/>
</dbReference>
<dbReference type="Gene3D" id="2.170.130.30">
    <property type="match status" value="1"/>
</dbReference>
<evidence type="ECO:0000259" key="2">
    <source>
        <dbReference type="Pfam" id="PF14478"/>
    </source>
</evidence>
<evidence type="ECO:0000313" key="3">
    <source>
        <dbReference type="EMBL" id="KAF5390022.1"/>
    </source>
</evidence>
<gene>
    <name evidence="3" type="ORF">D9757_003817</name>
</gene>
<feature type="domain" description="Transcobalamin-like C-terminal" evidence="2">
    <location>
        <begin position="79"/>
        <end position="153"/>
    </location>
</feature>
<reference evidence="3 4" key="1">
    <citation type="journal article" date="2020" name="ISME J.">
        <title>Uncovering the hidden diversity of litter-decomposition mechanisms in mushroom-forming fungi.</title>
        <authorList>
            <person name="Floudas D."/>
            <person name="Bentzer J."/>
            <person name="Ahren D."/>
            <person name="Johansson T."/>
            <person name="Persson P."/>
            <person name="Tunlid A."/>
        </authorList>
    </citation>
    <scope>NUCLEOTIDE SEQUENCE [LARGE SCALE GENOMIC DNA]</scope>
    <source>
        <strain evidence="3 4">CBS 406.79</strain>
    </source>
</reference>
<evidence type="ECO:0000313" key="4">
    <source>
        <dbReference type="Proteomes" id="UP000518752"/>
    </source>
</evidence>
<dbReference type="AlphaFoldDB" id="A0A8H5MDJ0"/>
<feature type="signal peptide" evidence="1">
    <location>
        <begin position="1"/>
        <end position="21"/>
    </location>
</feature>
<evidence type="ECO:0000256" key="1">
    <source>
        <dbReference type="SAM" id="SignalP"/>
    </source>
</evidence>
<dbReference type="Proteomes" id="UP000518752">
    <property type="component" value="Unassembled WGS sequence"/>
</dbReference>
<dbReference type="OrthoDB" id="10007757at2759"/>